<organism evidence="1 2">
    <name type="scientific">Caerostris extrusa</name>
    <name type="common">Bark spider</name>
    <name type="synonym">Caerostris bankana</name>
    <dbReference type="NCBI Taxonomy" id="172846"/>
    <lineage>
        <taxon>Eukaryota</taxon>
        <taxon>Metazoa</taxon>
        <taxon>Ecdysozoa</taxon>
        <taxon>Arthropoda</taxon>
        <taxon>Chelicerata</taxon>
        <taxon>Arachnida</taxon>
        <taxon>Araneae</taxon>
        <taxon>Araneomorphae</taxon>
        <taxon>Entelegynae</taxon>
        <taxon>Araneoidea</taxon>
        <taxon>Araneidae</taxon>
        <taxon>Caerostris</taxon>
    </lineage>
</organism>
<dbReference type="Proteomes" id="UP001054945">
    <property type="component" value="Unassembled WGS sequence"/>
</dbReference>
<gene>
    <name evidence="1" type="ORF">CEXT_609131</name>
</gene>
<dbReference type="EMBL" id="BPLR01004436">
    <property type="protein sequence ID" value="GIX94857.1"/>
    <property type="molecule type" value="Genomic_DNA"/>
</dbReference>
<name>A0AAV4PIC5_CAEEX</name>
<sequence>MFHSLNCCTSPGFLSFLTQYPIPFSVCQRMAKDSPENLWKPGSMEHECSMLAKRKSSRVLLNPSKV</sequence>
<dbReference type="AlphaFoldDB" id="A0AAV4PIC5"/>
<evidence type="ECO:0000313" key="1">
    <source>
        <dbReference type="EMBL" id="GIX94857.1"/>
    </source>
</evidence>
<protein>
    <submittedName>
        <fullName evidence="1">Uncharacterized protein</fullName>
    </submittedName>
</protein>
<keyword evidence="2" id="KW-1185">Reference proteome</keyword>
<proteinExistence type="predicted"/>
<accession>A0AAV4PIC5</accession>
<evidence type="ECO:0000313" key="2">
    <source>
        <dbReference type="Proteomes" id="UP001054945"/>
    </source>
</evidence>
<comment type="caution">
    <text evidence="1">The sequence shown here is derived from an EMBL/GenBank/DDBJ whole genome shotgun (WGS) entry which is preliminary data.</text>
</comment>
<reference evidence="1 2" key="1">
    <citation type="submission" date="2021-06" db="EMBL/GenBank/DDBJ databases">
        <title>Caerostris extrusa draft genome.</title>
        <authorList>
            <person name="Kono N."/>
            <person name="Arakawa K."/>
        </authorList>
    </citation>
    <scope>NUCLEOTIDE SEQUENCE [LARGE SCALE GENOMIC DNA]</scope>
</reference>